<evidence type="ECO:0000313" key="1">
    <source>
        <dbReference type="EMBL" id="KAI3765295.1"/>
    </source>
</evidence>
<name>A0ACB9F2W7_CICIN</name>
<reference evidence="2" key="1">
    <citation type="journal article" date="2022" name="Mol. Ecol. Resour.">
        <title>The genomes of chicory, endive, great burdock and yacon provide insights into Asteraceae palaeo-polyploidization history and plant inulin production.</title>
        <authorList>
            <person name="Fan W."/>
            <person name="Wang S."/>
            <person name="Wang H."/>
            <person name="Wang A."/>
            <person name="Jiang F."/>
            <person name="Liu H."/>
            <person name="Zhao H."/>
            <person name="Xu D."/>
            <person name="Zhang Y."/>
        </authorList>
    </citation>
    <scope>NUCLEOTIDE SEQUENCE [LARGE SCALE GENOMIC DNA]</scope>
    <source>
        <strain evidence="2">cv. Punajuju</strain>
    </source>
</reference>
<comment type="caution">
    <text evidence="1">The sequence shown here is derived from an EMBL/GenBank/DDBJ whole genome shotgun (WGS) entry which is preliminary data.</text>
</comment>
<dbReference type="Proteomes" id="UP001055811">
    <property type="component" value="Linkage Group LG03"/>
</dbReference>
<reference evidence="1 2" key="2">
    <citation type="journal article" date="2022" name="Mol. Ecol. Resour.">
        <title>The genomes of chicory, endive, great burdock and yacon provide insights into Asteraceae paleo-polyploidization history and plant inulin production.</title>
        <authorList>
            <person name="Fan W."/>
            <person name="Wang S."/>
            <person name="Wang H."/>
            <person name="Wang A."/>
            <person name="Jiang F."/>
            <person name="Liu H."/>
            <person name="Zhao H."/>
            <person name="Xu D."/>
            <person name="Zhang Y."/>
        </authorList>
    </citation>
    <scope>NUCLEOTIDE SEQUENCE [LARGE SCALE GENOMIC DNA]</scope>
    <source>
        <strain evidence="2">cv. Punajuju</strain>
        <tissue evidence="1">Leaves</tissue>
    </source>
</reference>
<proteinExistence type="predicted"/>
<sequence length="102" mass="11654">MDDYDDESMVDELKNTGREDMAQCGDLRLIMRLQEFKAKKGVDDIEELKLDEVRAFVREIMQKEIEKHAADGLGKVDYAVASGGAIVLKHSEPFIRANKLRR</sequence>
<keyword evidence="2" id="KW-1185">Reference proteome</keyword>
<accession>A0ACB9F2W7</accession>
<organism evidence="1 2">
    <name type="scientific">Cichorium intybus</name>
    <name type="common">Chicory</name>
    <dbReference type="NCBI Taxonomy" id="13427"/>
    <lineage>
        <taxon>Eukaryota</taxon>
        <taxon>Viridiplantae</taxon>
        <taxon>Streptophyta</taxon>
        <taxon>Embryophyta</taxon>
        <taxon>Tracheophyta</taxon>
        <taxon>Spermatophyta</taxon>
        <taxon>Magnoliopsida</taxon>
        <taxon>eudicotyledons</taxon>
        <taxon>Gunneridae</taxon>
        <taxon>Pentapetalae</taxon>
        <taxon>asterids</taxon>
        <taxon>campanulids</taxon>
        <taxon>Asterales</taxon>
        <taxon>Asteraceae</taxon>
        <taxon>Cichorioideae</taxon>
        <taxon>Cichorieae</taxon>
        <taxon>Cichoriinae</taxon>
        <taxon>Cichorium</taxon>
    </lineage>
</organism>
<evidence type="ECO:0000313" key="2">
    <source>
        <dbReference type="Proteomes" id="UP001055811"/>
    </source>
</evidence>
<protein>
    <submittedName>
        <fullName evidence="1">Uncharacterized protein</fullName>
    </submittedName>
</protein>
<gene>
    <name evidence="1" type="ORF">L2E82_15325</name>
</gene>
<dbReference type="EMBL" id="CM042011">
    <property type="protein sequence ID" value="KAI3765295.1"/>
    <property type="molecule type" value="Genomic_DNA"/>
</dbReference>